<dbReference type="SMART" id="SM00320">
    <property type="entry name" value="WD40"/>
    <property type="match status" value="6"/>
</dbReference>
<evidence type="ECO:0000256" key="7">
    <source>
        <dbReference type="ARBA" id="ARBA00022792"/>
    </source>
</evidence>
<keyword evidence="9" id="KW-0496">Mitochondrion</keyword>
<evidence type="ECO:0000256" key="3">
    <source>
        <dbReference type="ARBA" id="ARBA00022448"/>
    </source>
</evidence>
<evidence type="ECO:0000256" key="1">
    <source>
        <dbReference type="ARBA" id="ARBA00004448"/>
    </source>
</evidence>
<dbReference type="InterPro" id="IPR015943">
    <property type="entry name" value="WD40/YVTN_repeat-like_dom_sf"/>
</dbReference>
<proteinExistence type="inferred from homology"/>
<keyword evidence="5 12" id="KW-0812">Transmembrane</keyword>
<name>A0A8H4L844_9HYPO</name>
<feature type="repeat" description="Solcar" evidence="12">
    <location>
        <begin position="74"/>
        <end position="228"/>
    </location>
</feature>
<evidence type="ECO:0000256" key="9">
    <source>
        <dbReference type="ARBA" id="ARBA00023128"/>
    </source>
</evidence>
<dbReference type="Pfam" id="PF00400">
    <property type="entry name" value="WD40"/>
    <property type="match status" value="3"/>
</dbReference>
<dbReference type="GO" id="GO:0005743">
    <property type="term" value="C:mitochondrial inner membrane"/>
    <property type="evidence" value="ECO:0007669"/>
    <property type="project" value="UniProtKB-SubCell"/>
</dbReference>
<dbReference type="Proteomes" id="UP000554235">
    <property type="component" value="Unassembled WGS sequence"/>
</dbReference>
<keyword evidence="8" id="KW-1133">Transmembrane helix</keyword>
<keyword evidence="3" id="KW-0813">Transport</keyword>
<dbReference type="InterPro" id="IPR036322">
    <property type="entry name" value="WD40_repeat_dom_sf"/>
</dbReference>
<keyword evidence="7" id="KW-0999">Mitochondrion inner membrane</keyword>
<evidence type="ECO:0000256" key="2">
    <source>
        <dbReference type="ARBA" id="ARBA00006375"/>
    </source>
</evidence>
<dbReference type="PROSITE" id="PS50294">
    <property type="entry name" value="WD_REPEATS_REGION"/>
    <property type="match status" value="1"/>
</dbReference>
<comment type="caution">
    <text evidence="14">The sequence shown here is derived from an EMBL/GenBank/DDBJ whole genome shotgun (WGS) entry which is preliminary data.</text>
</comment>
<dbReference type="PROSITE" id="PS00678">
    <property type="entry name" value="WD_REPEATS_1"/>
    <property type="match status" value="1"/>
</dbReference>
<dbReference type="AlphaFoldDB" id="A0A8H4L844"/>
<evidence type="ECO:0008006" key="16">
    <source>
        <dbReference type="Google" id="ProtNLM"/>
    </source>
</evidence>
<keyword evidence="6" id="KW-0677">Repeat</keyword>
<dbReference type="Pfam" id="PF00153">
    <property type="entry name" value="Mito_carr"/>
    <property type="match status" value="4"/>
</dbReference>
<reference evidence="14 15" key="1">
    <citation type="submission" date="2020-01" db="EMBL/GenBank/DDBJ databases">
        <title>Identification and distribution of gene clusters putatively required for synthesis of sphingolipid metabolism inhibitors in phylogenetically diverse species of the filamentous fungus Fusarium.</title>
        <authorList>
            <person name="Kim H.-S."/>
            <person name="Busman M."/>
            <person name="Brown D.W."/>
            <person name="Divon H."/>
            <person name="Uhlig S."/>
            <person name="Proctor R.H."/>
        </authorList>
    </citation>
    <scope>NUCLEOTIDE SEQUENCE [LARGE SCALE GENOMIC DNA]</scope>
    <source>
        <strain evidence="14 15">NRRL 20459</strain>
    </source>
</reference>
<evidence type="ECO:0000313" key="14">
    <source>
        <dbReference type="EMBL" id="KAF4463347.1"/>
    </source>
</evidence>
<evidence type="ECO:0000256" key="4">
    <source>
        <dbReference type="ARBA" id="ARBA00022574"/>
    </source>
</evidence>
<sequence>MAPVEANHSGGFDYHNHHAHHQNPLQADDEFSLVHMMDTEPNGPGNGSTNLIARSSATSAGAGGRGDGNDIVDITAPQKMMSAMSGSLLTSILVTPLDVVRVRLQSQTAPRPNVDFSKLALTTTSLTPAQTAELGITSCCREVFFSGGNADFCLAAPRIEGLAPAPPAAECAVEEVQRRTFSTTFDGLRKIARNEGVTTLWRGLSPTLVMAIPSNIIYFTGYDWLRYNPKSPFSWFSDSSAPLTAGSAARVLAATAVGPIELVRTRMQAASGTSTTNHLVETFQGVKEMVGTHGYTSLWRGLTLTLWRDVPFSGLYWWGYESIRSRLTDLREQRHGNSLSLEDDLSETRRRLQSHENHTETFVDAFTAGAMSGAFASFITTPFDVGKTRTQIYHDSSKTNATTGSSGSAKAVQAPEERNMVRFLWHIFKTEGASGLWKGWIPRTLKVAPACAIMISSYEVGKRAFRGVNERARLQNETGLVNTQNHLNNLIILAVALKVLIALSYTPATMYSLTCADGLSLGQDVYVLDIHRTSAGLASISSDQFLSLLDPTRLSAGPLRRLPTEHGNLTTLRVFDGNASLVCTAGENGTVAVWDLRQGTRAAQFQASQAPILSMACSPDTKTIAVGTELQNHTASIHLWDVRSTPTSRAHYQEVHSDDVTELAFNPSNPAVLLSGSTDGLVNVYDTRIPDEEDLTLQTCNVDASVHRAAWLSATEIAALSHDERCALYDVSEERVNGDAVQDFGDMRSVLGCQYVADITPKMDGTGAILGAGAQDKQAFELVFLAKNPNGEGWALDRDNSVGLPGAHGEEIVRSFCFFDEEHVVYTAGEDGNVKAWRPGS</sequence>
<dbReference type="InterPro" id="IPR018108">
    <property type="entry name" value="MCP_transmembrane"/>
</dbReference>
<comment type="subcellular location">
    <subcellularLocation>
        <location evidence="1">Mitochondrion inner membrane</location>
        <topology evidence="1">Multi-pass membrane protein</topology>
    </subcellularLocation>
</comment>
<comment type="similarity">
    <text evidence="2">Belongs to the mitochondrial carrier (TC 2.A.29) family.</text>
</comment>
<feature type="repeat" description="Solcar" evidence="12">
    <location>
        <begin position="360"/>
        <end position="464"/>
    </location>
</feature>
<evidence type="ECO:0000256" key="5">
    <source>
        <dbReference type="ARBA" id="ARBA00022692"/>
    </source>
</evidence>
<dbReference type="InterPro" id="IPR045315">
    <property type="entry name" value="Mtm1-like"/>
</dbReference>
<evidence type="ECO:0000256" key="8">
    <source>
        <dbReference type="ARBA" id="ARBA00022989"/>
    </source>
</evidence>
<evidence type="ECO:0000313" key="15">
    <source>
        <dbReference type="Proteomes" id="UP000554235"/>
    </source>
</evidence>
<keyword evidence="4 11" id="KW-0853">WD repeat</keyword>
<dbReference type="EMBL" id="JAADYS010001377">
    <property type="protein sequence ID" value="KAF4463347.1"/>
    <property type="molecule type" value="Genomic_DNA"/>
</dbReference>
<feature type="repeat" description="WD" evidence="11">
    <location>
        <begin position="653"/>
        <end position="688"/>
    </location>
</feature>
<protein>
    <recommendedName>
        <fullName evidence="16">Mitochondrial carrier protein</fullName>
    </recommendedName>
</protein>
<dbReference type="OrthoDB" id="1747031at2759"/>
<dbReference type="Gene3D" id="1.50.40.10">
    <property type="entry name" value="Mitochondrial carrier domain"/>
    <property type="match status" value="2"/>
</dbReference>
<dbReference type="GO" id="GO:1990542">
    <property type="term" value="P:mitochondrial transmembrane transport"/>
    <property type="evidence" value="ECO:0007669"/>
    <property type="project" value="InterPro"/>
</dbReference>
<gene>
    <name evidence="14" type="ORF">FALBO_9834</name>
</gene>
<feature type="repeat" description="Solcar" evidence="12">
    <location>
        <begin position="237"/>
        <end position="326"/>
    </location>
</feature>
<keyword evidence="10 12" id="KW-0472">Membrane</keyword>
<dbReference type="PROSITE" id="PS50920">
    <property type="entry name" value="SOLCAR"/>
    <property type="match status" value="3"/>
</dbReference>
<dbReference type="PANTHER" id="PTHR45760:SF2">
    <property type="entry name" value="FI19922P1-RELATED"/>
    <property type="match status" value="1"/>
</dbReference>
<accession>A0A8H4L844</accession>
<feature type="region of interest" description="Disordered" evidence="13">
    <location>
        <begin position="1"/>
        <end position="20"/>
    </location>
</feature>
<keyword evidence="15" id="KW-1185">Reference proteome</keyword>
<dbReference type="SUPFAM" id="SSF103506">
    <property type="entry name" value="Mitochondrial carrier"/>
    <property type="match status" value="1"/>
</dbReference>
<evidence type="ECO:0000256" key="6">
    <source>
        <dbReference type="ARBA" id="ARBA00022737"/>
    </source>
</evidence>
<organism evidence="14 15">
    <name type="scientific">Fusarium albosuccineum</name>
    <dbReference type="NCBI Taxonomy" id="1237068"/>
    <lineage>
        <taxon>Eukaryota</taxon>
        <taxon>Fungi</taxon>
        <taxon>Dikarya</taxon>
        <taxon>Ascomycota</taxon>
        <taxon>Pezizomycotina</taxon>
        <taxon>Sordariomycetes</taxon>
        <taxon>Hypocreomycetidae</taxon>
        <taxon>Hypocreales</taxon>
        <taxon>Nectriaceae</taxon>
        <taxon>Fusarium</taxon>
        <taxon>Fusarium decemcellulare species complex</taxon>
    </lineage>
</organism>
<dbReference type="InterPro" id="IPR019775">
    <property type="entry name" value="WD40_repeat_CS"/>
</dbReference>
<evidence type="ECO:0000256" key="10">
    <source>
        <dbReference type="ARBA" id="ARBA00023136"/>
    </source>
</evidence>
<feature type="repeat" description="WD" evidence="11">
    <location>
        <begin position="563"/>
        <end position="604"/>
    </location>
</feature>
<dbReference type="PANTHER" id="PTHR45760">
    <property type="entry name" value="FI19922P1-RELATED"/>
    <property type="match status" value="1"/>
</dbReference>
<dbReference type="PROSITE" id="PS50082">
    <property type="entry name" value="WD_REPEATS_2"/>
    <property type="match status" value="2"/>
</dbReference>
<dbReference type="InterPro" id="IPR001680">
    <property type="entry name" value="WD40_rpt"/>
</dbReference>
<dbReference type="Gene3D" id="2.130.10.10">
    <property type="entry name" value="YVTN repeat-like/Quinoprotein amine dehydrogenase"/>
    <property type="match status" value="1"/>
</dbReference>
<dbReference type="SUPFAM" id="SSF50978">
    <property type="entry name" value="WD40 repeat-like"/>
    <property type="match status" value="1"/>
</dbReference>
<evidence type="ECO:0000256" key="13">
    <source>
        <dbReference type="SAM" id="MobiDB-lite"/>
    </source>
</evidence>
<evidence type="ECO:0000256" key="11">
    <source>
        <dbReference type="PROSITE-ProRule" id="PRU00221"/>
    </source>
</evidence>
<evidence type="ECO:0000256" key="12">
    <source>
        <dbReference type="PROSITE-ProRule" id="PRU00282"/>
    </source>
</evidence>
<dbReference type="InterPro" id="IPR023395">
    <property type="entry name" value="MCP_dom_sf"/>
</dbReference>